<organism evidence="2 3">
    <name type="scientific">Puccinia coronata f. sp. avenae</name>
    <dbReference type="NCBI Taxonomy" id="200324"/>
    <lineage>
        <taxon>Eukaryota</taxon>
        <taxon>Fungi</taxon>
        <taxon>Dikarya</taxon>
        <taxon>Basidiomycota</taxon>
        <taxon>Pucciniomycotina</taxon>
        <taxon>Pucciniomycetes</taxon>
        <taxon>Pucciniales</taxon>
        <taxon>Pucciniaceae</taxon>
        <taxon>Puccinia</taxon>
    </lineage>
</organism>
<evidence type="ECO:0000256" key="1">
    <source>
        <dbReference type="SAM" id="SignalP"/>
    </source>
</evidence>
<reference evidence="2 3" key="1">
    <citation type="submission" date="2017-11" db="EMBL/GenBank/DDBJ databases">
        <title>De novo assembly and phasing of dikaryotic genomes from two isolates of Puccinia coronata f. sp. avenae, the causal agent of oat crown rust.</title>
        <authorList>
            <person name="Miller M.E."/>
            <person name="Zhang Y."/>
            <person name="Omidvar V."/>
            <person name="Sperschneider J."/>
            <person name="Schwessinger B."/>
            <person name="Raley C."/>
            <person name="Palmer J.M."/>
            <person name="Garnica D."/>
            <person name="Upadhyaya N."/>
            <person name="Rathjen J."/>
            <person name="Taylor J.M."/>
            <person name="Park R.F."/>
            <person name="Dodds P.N."/>
            <person name="Hirsch C.D."/>
            <person name="Kianian S.F."/>
            <person name="Figueroa M."/>
        </authorList>
    </citation>
    <scope>NUCLEOTIDE SEQUENCE [LARGE SCALE GENOMIC DNA]</scope>
    <source>
        <strain evidence="2">12NC29</strain>
    </source>
</reference>
<keyword evidence="3" id="KW-1185">Reference proteome</keyword>
<proteinExistence type="predicted"/>
<name>A0A2N5UWI5_9BASI</name>
<accession>A0A2N5UWI5</accession>
<dbReference type="Proteomes" id="UP000235388">
    <property type="component" value="Unassembled WGS sequence"/>
</dbReference>
<sequence length="223" mass="25299">MKAIVNLLIVGAQLAISCRGMDFRGVDFWNEDIQSVYANWSGEDNSRLQQLTASALPRHLEPAESSRQGDRLVFNKDAFATPRNRQIVDPNVQSRLKLIEENIDKYSTPTLLVPVEDLEDFFAAFRSGGANSARTPSQVAIEELSQFLSPESARIWKNFYQTNLGINFTKGKKWFKSLLHNAKSCPSELVDEVAERLVRFLLSYVFYVDMIITTIQKPTHVVI</sequence>
<comment type="caution">
    <text evidence="2">The sequence shown here is derived from an EMBL/GenBank/DDBJ whole genome shotgun (WGS) entry which is preliminary data.</text>
</comment>
<feature type="chain" id="PRO_5014814523" evidence="1">
    <location>
        <begin position="21"/>
        <end position="223"/>
    </location>
</feature>
<evidence type="ECO:0000313" key="2">
    <source>
        <dbReference type="EMBL" id="PLW42037.1"/>
    </source>
</evidence>
<dbReference type="AlphaFoldDB" id="A0A2N5UWI5"/>
<dbReference type="EMBL" id="PGCJ01000162">
    <property type="protein sequence ID" value="PLW42037.1"/>
    <property type="molecule type" value="Genomic_DNA"/>
</dbReference>
<evidence type="ECO:0000313" key="3">
    <source>
        <dbReference type="Proteomes" id="UP000235388"/>
    </source>
</evidence>
<protein>
    <submittedName>
        <fullName evidence="2">Uncharacterized protein</fullName>
    </submittedName>
</protein>
<gene>
    <name evidence="2" type="ORF">PCANC_13119</name>
</gene>
<feature type="signal peptide" evidence="1">
    <location>
        <begin position="1"/>
        <end position="20"/>
    </location>
</feature>
<dbReference type="PROSITE" id="PS51257">
    <property type="entry name" value="PROKAR_LIPOPROTEIN"/>
    <property type="match status" value="1"/>
</dbReference>
<keyword evidence="1" id="KW-0732">Signal</keyword>